<keyword evidence="3" id="KW-0808">Transferase</keyword>
<keyword evidence="3" id="KW-0032">Aminotransferase</keyword>
<keyword evidence="2" id="KW-0663">Pyridoxal phosphate</keyword>
<evidence type="ECO:0000313" key="3">
    <source>
        <dbReference type="EMBL" id="MDI6451640.1"/>
    </source>
</evidence>
<comment type="caution">
    <text evidence="3">The sequence shown here is derived from an EMBL/GenBank/DDBJ whole genome shotgun (WGS) entry which is preliminary data.</text>
</comment>
<dbReference type="PANTHER" id="PTHR30244:SF34">
    <property type="entry name" value="DTDP-4-AMINO-4,6-DIDEOXYGALACTOSE TRANSAMINASE"/>
    <property type="match status" value="1"/>
</dbReference>
<dbReference type="InterPro" id="IPR015424">
    <property type="entry name" value="PyrdxlP-dep_Trfase"/>
</dbReference>
<dbReference type="Gene3D" id="3.90.1150.10">
    <property type="entry name" value="Aspartate Aminotransferase, domain 1"/>
    <property type="match status" value="1"/>
</dbReference>
<dbReference type="AlphaFoldDB" id="A0AAW6U467"/>
<dbReference type="InterPro" id="IPR006311">
    <property type="entry name" value="TAT_signal"/>
</dbReference>
<name>A0AAW6U467_9BACT</name>
<protein>
    <submittedName>
        <fullName evidence="3">DegT/DnrJ/EryC1/StrS family aminotransferase</fullName>
        <ecNumber evidence="3">2.6.1.-</ecNumber>
    </submittedName>
</protein>
<comment type="similarity">
    <text evidence="1 2">Belongs to the DegT/DnrJ/EryC1 family.</text>
</comment>
<dbReference type="PROSITE" id="PS51318">
    <property type="entry name" value="TAT"/>
    <property type="match status" value="1"/>
</dbReference>
<reference evidence="3" key="1">
    <citation type="submission" date="2023-05" db="EMBL/GenBank/DDBJ databases">
        <title>Anaerotaeda fermentans gen. nov., sp. nov., a novel anaerobic planctomycete of the new family within the order Sedimentisphaerales isolated from Taman Peninsula, Russia.</title>
        <authorList>
            <person name="Khomyakova M.A."/>
            <person name="Merkel A.Y."/>
            <person name="Slobodkin A.I."/>
        </authorList>
    </citation>
    <scope>NUCLEOTIDE SEQUENCE</scope>
    <source>
        <strain evidence="3">M17dextr</strain>
    </source>
</reference>
<dbReference type="Gene3D" id="3.40.640.10">
    <property type="entry name" value="Type I PLP-dependent aspartate aminotransferase-like (Major domain)"/>
    <property type="match status" value="1"/>
</dbReference>
<dbReference type="GO" id="GO:0030170">
    <property type="term" value="F:pyridoxal phosphate binding"/>
    <property type="evidence" value="ECO:0007669"/>
    <property type="project" value="TreeGrafter"/>
</dbReference>
<evidence type="ECO:0000313" key="4">
    <source>
        <dbReference type="Proteomes" id="UP001431776"/>
    </source>
</evidence>
<evidence type="ECO:0000256" key="2">
    <source>
        <dbReference type="RuleBase" id="RU004508"/>
    </source>
</evidence>
<dbReference type="InterPro" id="IPR015421">
    <property type="entry name" value="PyrdxlP-dep_Trfase_major"/>
</dbReference>
<dbReference type="EMBL" id="JASCXX010000044">
    <property type="protein sequence ID" value="MDI6451640.1"/>
    <property type="molecule type" value="Genomic_DNA"/>
</dbReference>
<dbReference type="GO" id="GO:0008483">
    <property type="term" value="F:transaminase activity"/>
    <property type="evidence" value="ECO:0007669"/>
    <property type="project" value="UniProtKB-KW"/>
</dbReference>
<keyword evidence="4" id="KW-1185">Reference proteome</keyword>
<dbReference type="PANTHER" id="PTHR30244">
    <property type="entry name" value="TRANSAMINASE"/>
    <property type="match status" value="1"/>
</dbReference>
<dbReference type="Proteomes" id="UP001431776">
    <property type="component" value="Unassembled WGS sequence"/>
</dbReference>
<dbReference type="RefSeq" id="WP_349247049.1">
    <property type="nucleotide sequence ID" value="NZ_JASCXX010000044.1"/>
</dbReference>
<gene>
    <name evidence="3" type="ORF">QJ522_21440</name>
</gene>
<accession>A0AAW6U467</accession>
<evidence type="ECO:0000256" key="1">
    <source>
        <dbReference type="ARBA" id="ARBA00037999"/>
    </source>
</evidence>
<dbReference type="EC" id="2.6.1.-" evidence="3"/>
<dbReference type="GO" id="GO:0000271">
    <property type="term" value="P:polysaccharide biosynthetic process"/>
    <property type="evidence" value="ECO:0007669"/>
    <property type="project" value="TreeGrafter"/>
</dbReference>
<organism evidence="3 4">
    <name type="scientific">Anaerobaca lacustris</name>
    <dbReference type="NCBI Taxonomy" id="3044600"/>
    <lineage>
        <taxon>Bacteria</taxon>
        <taxon>Pseudomonadati</taxon>
        <taxon>Planctomycetota</taxon>
        <taxon>Phycisphaerae</taxon>
        <taxon>Sedimentisphaerales</taxon>
        <taxon>Anaerobacaceae</taxon>
        <taxon>Anaerobaca</taxon>
    </lineage>
</organism>
<dbReference type="Pfam" id="PF01041">
    <property type="entry name" value="DegT_DnrJ_EryC1"/>
    <property type="match status" value="1"/>
</dbReference>
<sequence length="454" mass="49421">MRANKTSSNGRSRCVSRRDFLAAGCLVASSAGIGWRAAPAVGGLAAGPGDIPQIDPGYVGPQFFDKQEEQALLEVLESGSPFRYWGPGRPDKVRRFEDEFAKAMKTQFALGVTSGTAALDCAVAGLGIGPGDEVIVPAYTWWSDYTCVVHAGALPVFADIDGTLNLDPRDFERRITPRTKAVIAVHLLGGPCDMDPILEIARKRGIAVLEDCAQCVGGSYRGRRLGSLGDVGIYSFQINKIMTAGEGGAVVTSDPVIYERAARFHDMGTIRGLFTDRTGASRVQTFAGENFRMNEFSGAVLGAQLSKLDSMVAQMRRNARAVYDGIEDLPGVRLRNRPDPEGDIGYGVYFEMKDKAARDRCIQELRERKVPASTLTGSVLLPVEESVVSKRTRHPAWPSFNSPEGRTMQYGPDCCRQTLGVFDRFVQVRIGAKYTSRINDYLIDAIRQSYAAVA</sequence>
<dbReference type="SUPFAM" id="SSF53383">
    <property type="entry name" value="PLP-dependent transferases"/>
    <property type="match status" value="1"/>
</dbReference>
<dbReference type="CDD" id="cd00616">
    <property type="entry name" value="AHBA_syn"/>
    <property type="match status" value="1"/>
</dbReference>
<proteinExistence type="inferred from homology"/>
<dbReference type="InterPro" id="IPR000653">
    <property type="entry name" value="DegT/StrS_aminotransferase"/>
</dbReference>
<dbReference type="InterPro" id="IPR015422">
    <property type="entry name" value="PyrdxlP-dep_Trfase_small"/>
</dbReference>